<dbReference type="EMBL" id="JAALLS010000005">
    <property type="protein sequence ID" value="NGP87736.1"/>
    <property type="molecule type" value="Genomic_DNA"/>
</dbReference>
<dbReference type="InterPro" id="IPR011042">
    <property type="entry name" value="6-blade_b-propeller_TolB-like"/>
</dbReference>
<dbReference type="Proteomes" id="UP000479132">
    <property type="component" value="Unassembled WGS sequence"/>
</dbReference>
<dbReference type="AlphaFoldDB" id="A0A6M1SVZ0"/>
<protein>
    <submittedName>
        <fullName evidence="1">6-bladed beta-propeller</fullName>
    </submittedName>
</protein>
<keyword evidence="2" id="KW-1185">Reference proteome</keyword>
<sequence length="395" mass="44031">MIIKLISINHPDKLLMELLKYLFLLLLSAGLILGCSSEEKAPDESALHPLLLTKNLSIPITTEEALIGEFSGLATDNSGNIYAADTEQQKIHRFSDDGTYLNAIGREGKGPGEFTDLKPNIRIQADTLYVLQQRARRIELFNVTTAEFIRTIKLPDVEVNGAKIGSPRTIFPLANGQILAVFVDAYFRAPKEDEVPHQITISKLDATGAFVDKSLLQFPAPYPTARRLVYFEPGKVSIFITSIYSEFYVAANSKGQLYTGKSDSLHLKRYSRDGKRRGEVGAGSVGLPFTAADLDSVARDLPKNFKKAVQKVGTPSHWPAFKRLLVDDKGRGWVKRFDPGNPQQTWQGFDSKGNPRWEFILPKEVELYSINEESAYGIFNSDMSPRIISYEIDGL</sequence>
<organism evidence="1 2">
    <name type="scientific">Fodinibius halophilus</name>
    <dbReference type="NCBI Taxonomy" id="1736908"/>
    <lineage>
        <taxon>Bacteria</taxon>
        <taxon>Pseudomonadati</taxon>
        <taxon>Balneolota</taxon>
        <taxon>Balneolia</taxon>
        <taxon>Balneolales</taxon>
        <taxon>Balneolaceae</taxon>
        <taxon>Fodinibius</taxon>
    </lineage>
</organism>
<reference evidence="1 2" key="1">
    <citation type="submission" date="2020-02" db="EMBL/GenBank/DDBJ databases">
        <title>Aliifodinibius halophilus 2W32, complete genome.</title>
        <authorList>
            <person name="Li Y."/>
            <person name="Wu S."/>
        </authorList>
    </citation>
    <scope>NUCLEOTIDE SEQUENCE [LARGE SCALE GENOMIC DNA]</scope>
    <source>
        <strain evidence="1 2">2W32</strain>
    </source>
</reference>
<dbReference type="Gene3D" id="2.120.10.30">
    <property type="entry name" value="TolB, C-terminal domain"/>
    <property type="match status" value="1"/>
</dbReference>
<name>A0A6M1SVZ0_9BACT</name>
<dbReference type="SUPFAM" id="SSF101898">
    <property type="entry name" value="NHL repeat"/>
    <property type="match status" value="1"/>
</dbReference>
<dbReference type="Pfam" id="PF17170">
    <property type="entry name" value="DUF5128"/>
    <property type="match status" value="1"/>
</dbReference>
<dbReference type="PROSITE" id="PS51257">
    <property type="entry name" value="PROKAR_LIPOPROTEIN"/>
    <property type="match status" value="1"/>
</dbReference>
<accession>A0A6M1SVZ0</accession>
<evidence type="ECO:0000313" key="1">
    <source>
        <dbReference type="EMBL" id="NGP87736.1"/>
    </source>
</evidence>
<proteinExistence type="predicted"/>
<comment type="caution">
    <text evidence="1">The sequence shown here is derived from an EMBL/GenBank/DDBJ whole genome shotgun (WGS) entry which is preliminary data.</text>
</comment>
<evidence type="ECO:0000313" key="2">
    <source>
        <dbReference type="Proteomes" id="UP000479132"/>
    </source>
</evidence>
<gene>
    <name evidence="1" type="ORF">G3569_05165</name>
</gene>